<dbReference type="Proteomes" id="UP000661112">
    <property type="component" value="Unassembled WGS sequence"/>
</dbReference>
<evidence type="ECO:0008006" key="3">
    <source>
        <dbReference type="Google" id="ProtNLM"/>
    </source>
</evidence>
<keyword evidence="2" id="KW-1185">Reference proteome</keyword>
<evidence type="ECO:0000313" key="2">
    <source>
        <dbReference type="Proteomes" id="UP000661112"/>
    </source>
</evidence>
<sequence length="153" mass="16790">MVSCWSGRGGKAVSQVQKRSLPEPVEKSVQPSQQEVQDVLQQLREIPCTPQFRLNWEIQQTLKPYWQNIPGAIAYLKEALRTGKGVKSPEAVFVVACKEGRKPESAQVKSAVKDWFEWAYKQRIVIAMSGEVVYTRLGGGGGVGGNDAAVSGD</sequence>
<dbReference type="RefSeq" id="WP_190479502.1">
    <property type="nucleotide sequence ID" value="NZ_JACJSG010000068.1"/>
</dbReference>
<evidence type="ECO:0000313" key="1">
    <source>
        <dbReference type="EMBL" id="MBD2505064.1"/>
    </source>
</evidence>
<dbReference type="EMBL" id="JACJSG010000068">
    <property type="protein sequence ID" value="MBD2505064.1"/>
    <property type="molecule type" value="Genomic_DNA"/>
</dbReference>
<protein>
    <recommendedName>
        <fullName evidence="3">TPM domain-containing protein</fullName>
    </recommendedName>
</protein>
<gene>
    <name evidence="1" type="ORF">H6G83_31430</name>
</gene>
<reference evidence="1 2" key="1">
    <citation type="journal article" date="2020" name="ISME J.">
        <title>Comparative genomics reveals insights into cyanobacterial evolution and habitat adaptation.</title>
        <authorList>
            <person name="Chen M.Y."/>
            <person name="Teng W.K."/>
            <person name="Zhao L."/>
            <person name="Hu C.X."/>
            <person name="Zhou Y.K."/>
            <person name="Han B.P."/>
            <person name="Song L.R."/>
            <person name="Shu W.S."/>
        </authorList>
    </citation>
    <scope>NUCLEOTIDE SEQUENCE [LARGE SCALE GENOMIC DNA]</scope>
    <source>
        <strain evidence="1 2">FACHB-119</strain>
    </source>
</reference>
<organism evidence="1 2">
    <name type="scientific">Anabaena azotica FACHB-119</name>
    <dbReference type="NCBI Taxonomy" id="947527"/>
    <lineage>
        <taxon>Bacteria</taxon>
        <taxon>Bacillati</taxon>
        <taxon>Cyanobacteriota</taxon>
        <taxon>Cyanophyceae</taxon>
        <taxon>Nostocales</taxon>
        <taxon>Nostocaceae</taxon>
        <taxon>Anabaena</taxon>
        <taxon>Anabaena azotica</taxon>
    </lineage>
</organism>
<accession>A0ABR8DDB3</accession>
<comment type="caution">
    <text evidence="1">The sequence shown here is derived from an EMBL/GenBank/DDBJ whole genome shotgun (WGS) entry which is preliminary data.</text>
</comment>
<proteinExistence type="predicted"/>
<name>A0ABR8DDB3_9NOST</name>